<dbReference type="OrthoDB" id="6646492at2"/>
<keyword evidence="4" id="KW-1185">Reference proteome</keyword>
<evidence type="ECO:0000256" key="1">
    <source>
        <dbReference type="SAM" id="MobiDB-lite"/>
    </source>
</evidence>
<dbReference type="RefSeq" id="WP_004868009.1">
    <property type="nucleotide sequence ID" value="NZ_ASYY01000012.1"/>
</dbReference>
<evidence type="ECO:0000313" key="4">
    <source>
        <dbReference type="Proteomes" id="UP000013117"/>
    </source>
</evidence>
<accession>N8ZLD3</accession>
<keyword evidence="2" id="KW-0732">Signal</keyword>
<dbReference type="GeneID" id="84210992"/>
<reference evidence="3 4" key="1">
    <citation type="submission" date="2013-02" db="EMBL/GenBank/DDBJ databases">
        <title>The Genome Sequence of Acinetobacter gerneri CIP 107464.</title>
        <authorList>
            <consortium name="The Broad Institute Genome Sequencing Platform"/>
            <consortium name="The Broad Institute Genome Sequencing Center for Infectious Disease"/>
            <person name="Cerqueira G."/>
            <person name="Feldgarden M."/>
            <person name="Courvalin P."/>
            <person name="Perichon B."/>
            <person name="Grillot-Courvalin C."/>
            <person name="Clermont D."/>
            <person name="Rocha E."/>
            <person name="Yoon E.-J."/>
            <person name="Nemec A."/>
            <person name="Walker B."/>
            <person name="Young S.K."/>
            <person name="Zeng Q."/>
            <person name="Gargeya S."/>
            <person name="Fitzgerald M."/>
            <person name="Haas B."/>
            <person name="Abouelleil A."/>
            <person name="Alvarado L."/>
            <person name="Arachchi H.M."/>
            <person name="Berlin A.M."/>
            <person name="Chapman S.B."/>
            <person name="Dewar J."/>
            <person name="Goldberg J."/>
            <person name="Griggs A."/>
            <person name="Gujja S."/>
            <person name="Hansen M."/>
            <person name="Howarth C."/>
            <person name="Imamovic A."/>
            <person name="Larimer J."/>
            <person name="McCowan C."/>
            <person name="Murphy C."/>
            <person name="Neiman D."/>
            <person name="Pearson M."/>
            <person name="Priest M."/>
            <person name="Roberts A."/>
            <person name="Saif S."/>
            <person name="Shea T."/>
            <person name="Sisk P."/>
            <person name="Sykes S."/>
            <person name="Wortman J."/>
            <person name="Nusbaum C."/>
            <person name="Birren B."/>
        </authorList>
    </citation>
    <scope>NUCLEOTIDE SEQUENCE [LARGE SCALE GENOMIC DNA]</scope>
    <source>
        <strain evidence="3 4">CIP 107464</strain>
    </source>
</reference>
<dbReference type="eggNOG" id="ENOG502Z9XM">
    <property type="taxonomic scope" value="Bacteria"/>
</dbReference>
<dbReference type="AlphaFoldDB" id="N8ZLD3"/>
<evidence type="ECO:0000256" key="2">
    <source>
        <dbReference type="SAM" id="SignalP"/>
    </source>
</evidence>
<dbReference type="EMBL" id="APPN01000080">
    <property type="protein sequence ID" value="ENV32345.1"/>
    <property type="molecule type" value="Genomic_DNA"/>
</dbReference>
<comment type="caution">
    <text evidence="3">The sequence shown here is derived from an EMBL/GenBank/DDBJ whole genome shotgun (WGS) entry which is preliminary data.</text>
</comment>
<feature type="chain" id="PRO_5004138074" description="Selenocysteine synthase" evidence="2">
    <location>
        <begin position="30"/>
        <end position="395"/>
    </location>
</feature>
<dbReference type="Proteomes" id="UP000013117">
    <property type="component" value="Unassembled WGS sequence"/>
</dbReference>
<proteinExistence type="predicted"/>
<dbReference type="PATRIC" id="fig|1120926.3.peg.3628"/>
<sequence>MKFELNPTLRHFKTSFLFICLVTAGQSYAATEGNADQSILLNNPQAPSPDTYYTTHPIPTPDPATTQQQSWLDFIPNLIDSTPTFLPPESNNPIVPSTAETENSTWTDQQQQGVRNWVDRTANKIDSWFGTPDPNKPAEATLRILLDNYYDEHNGYEIKPRIRGKIKLPTLQRKISVVFGDDSLDNELKDNVAISNENPSSQTDKSFDRKRTRDDNSSIALRWSELSKKLPFDVDADLGIRSGDDIYLRLKASKDWTLNNDFYAHAEQIYRYGIDSKNYWRTNLELSHMRPNQAMLSNQFYLTISDRQEDDFTWDNRFFRQHQFFQGNRFNYGLYTGGYDNGSNLRLNSWGPFVSWRQPVWREWFFVQGDLNYFNDDRLDRDHYFSTVLRLEALF</sequence>
<organism evidence="3 4">
    <name type="scientific">Acinetobacter gerneri DSM 14967 = CIP 107464 = MTCC 9824</name>
    <dbReference type="NCBI Taxonomy" id="1120926"/>
    <lineage>
        <taxon>Bacteria</taxon>
        <taxon>Pseudomonadati</taxon>
        <taxon>Pseudomonadota</taxon>
        <taxon>Gammaproteobacteria</taxon>
        <taxon>Moraxellales</taxon>
        <taxon>Moraxellaceae</taxon>
        <taxon>Acinetobacter</taxon>
    </lineage>
</organism>
<protein>
    <recommendedName>
        <fullName evidence="5">Selenocysteine synthase</fullName>
    </recommendedName>
</protein>
<dbReference type="HOGENOM" id="CLU_064884_0_0_6"/>
<feature type="signal peptide" evidence="2">
    <location>
        <begin position="1"/>
        <end position="29"/>
    </location>
</feature>
<feature type="region of interest" description="Disordered" evidence="1">
    <location>
        <begin position="46"/>
        <end position="66"/>
    </location>
</feature>
<evidence type="ECO:0008006" key="5">
    <source>
        <dbReference type="Google" id="ProtNLM"/>
    </source>
</evidence>
<name>N8ZLD3_9GAMM</name>
<evidence type="ECO:0000313" key="3">
    <source>
        <dbReference type="EMBL" id="ENV32345.1"/>
    </source>
</evidence>
<gene>
    <name evidence="3" type="ORF">F960_03739</name>
</gene>
<dbReference type="STRING" id="202952.GCA_000747725_03834"/>